<keyword evidence="2" id="KW-1185">Reference proteome</keyword>
<sequence>MMQRLDDIVSQARKGADETALDTLIRPLSTGERCYVALAADRADWLPDTYDALSAWHRLDDDWQLDVCRWRGWPEEWVSDSIGDNELNLARLSMALDAAGVPASQLGGIDAIAERLQHLIEQRDELAVLLEESCSGKAVHHG</sequence>
<dbReference type="RefSeq" id="WP_309768156.1">
    <property type="nucleotide sequence ID" value="NZ_JARWAI010000006.1"/>
</dbReference>
<dbReference type="Proteomes" id="UP001269267">
    <property type="component" value="Unassembled WGS sequence"/>
</dbReference>
<gene>
    <name evidence="1" type="ORF">QC815_09270</name>
</gene>
<evidence type="ECO:0000313" key="2">
    <source>
        <dbReference type="Proteomes" id="UP001269267"/>
    </source>
</evidence>
<reference evidence="1 2" key="1">
    <citation type="submission" date="2023-04" db="EMBL/GenBank/DDBJ databases">
        <title>A long-awaited taxogenomic arrangement of the family Halomonadaceae.</title>
        <authorList>
            <person name="De La Haba R."/>
            <person name="Chuvochina M."/>
            <person name="Wittouck S."/>
            <person name="Arahal D.R."/>
            <person name="Sanchez-Porro C."/>
            <person name="Hugenholtz P."/>
            <person name="Ventosa A."/>
        </authorList>
    </citation>
    <scope>NUCLEOTIDE SEQUENCE [LARGE SCALE GENOMIC DNA]</scope>
    <source>
        <strain evidence="1 2">DSM 18042</strain>
    </source>
</reference>
<organism evidence="1 2">
    <name type="scientific">Vreelandella gomseomensis</name>
    <dbReference type="NCBI Taxonomy" id="370766"/>
    <lineage>
        <taxon>Bacteria</taxon>
        <taxon>Pseudomonadati</taxon>
        <taxon>Pseudomonadota</taxon>
        <taxon>Gammaproteobacteria</taxon>
        <taxon>Oceanospirillales</taxon>
        <taxon>Halomonadaceae</taxon>
        <taxon>Vreelandella</taxon>
    </lineage>
</organism>
<proteinExistence type="predicted"/>
<name>A0ABU1GC98_9GAMM</name>
<evidence type="ECO:0000313" key="1">
    <source>
        <dbReference type="EMBL" id="MDR5875110.1"/>
    </source>
</evidence>
<comment type="caution">
    <text evidence="1">The sequence shown here is derived from an EMBL/GenBank/DDBJ whole genome shotgun (WGS) entry which is preliminary data.</text>
</comment>
<dbReference type="EMBL" id="JARWAI010000006">
    <property type="protein sequence ID" value="MDR5875110.1"/>
    <property type="molecule type" value="Genomic_DNA"/>
</dbReference>
<accession>A0ABU1GC98</accession>
<protein>
    <submittedName>
        <fullName evidence="1">Uncharacterized protein</fullName>
    </submittedName>
</protein>